<dbReference type="Proteomes" id="UP000289152">
    <property type="component" value="Unassembled WGS sequence"/>
</dbReference>
<dbReference type="Gene3D" id="1.10.630.10">
    <property type="entry name" value="Cytochrome P450"/>
    <property type="match status" value="1"/>
</dbReference>
<evidence type="ECO:0000256" key="9">
    <source>
        <dbReference type="PIRSR" id="PIRSR602401-1"/>
    </source>
</evidence>
<evidence type="ECO:0000256" key="3">
    <source>
        <dbReference type="ARBA" id="ARBA00010617"/>
    </source>
</evidence>
<evidence type="ECO:0000256" key="1">
    <source>
        <dbReference type="ARBA" id="ARBA00001971"/>
    </source>
</evidence>
<dbReference type="GO" id="GO:0020037">
    <property type="term" value="F:heme binding"/>
    <property type="evidence" value="ECO:0007669"/>
    <property type="project" value="InterPro"/>
</dbReference>
<dbReference type="GO" id="GO:0004497">
    <property type="term" value="F:monooxygenase activity"/>
    <property type="evidence" value="ECO:0007669"/>
    <property type="project" value="UniProtKB-KW"/>
</dbReference>
<evidence type="ECO:0000256" key="2">
    <source>
        <dbReference type="ARBA" id="ARBA00005179"/>
    </source>
</evidence>
<name>A0A4Q1BEC0_TREME</name>
<dbReference type="InterPro" id="IPR050121">
    <property type="entry name" value="Cytochrome_P450_monoxygenase"/>
</dbReference>
<protein>
    <recommendedName>
        <fullName evidence="14">Cytochrome P450</fullName>
    </recommendedName>
</protein>
<dbReference type="AlphaFoldDB" id="A0A4Q1BEC0"/>
<proteinExistence type="inferred from homology"/>
<dbReference type="InterPro" id="IPR001128">
    <property type="entry name" value="Cyt_P450"/>
</dbReference>
<evidence type="ECO:0000256" key="11">
    <source>
        <dbReference type="SAM" id="Phobius"/>
    </source>
</evidence>
<dbReference type="PANTHER" id="PTHR24305">
    <property type="entry name" value="CYTOCHROME P450"/>
    <property type="match status" value="1"/>
</dbReference>
<evidence type="ECO:0000256" key="10">
    <source>
        <dbReference type="RuleBase" id="RU000461"/>
    </source>
</evidence>
<evidence type="ECO:0000256" key="4">
    <source>
        <dbReference type="ARBA" id="ARBA00022617"/>
    </source>
</evidence>
<keyword evidence="11" id="KW-0472">Membrane</keyword>
<keyword evidence="4 9" id="KW-0349">Heme</keyword>
<comment type="cofactor">
    <cofactor evidence="1 9">
        <name>heme</name>
        <dbReference type="ChEBI" id="CHEBI:30413"/>
    </cofactor>
</comment>
<keyword evidence="13" id="KW-1185">Reference proteome</keyword>
<keyword evidence="11" id="KW-0812">Transmembrane</keyword>
<dbReference type="EMBL" id="SDIL01000099">
    <property type="protein sequence ID" value="RXK36384.1"/>
    <property type="molecule type" value="Genomic_DNA"/>
</dbReference>
<keyword evidence="5 9" id="KW-0479">Metal-binding</keyword>
<evidence type="ECO:0000256" key="5">
    <source>
        <dbReference type="ARBA" id="ARBA00022723"/>
    </source>
</evidence>
<dbReference type="GO" id="GO:0016705">
    <property type="term" value="F:oxidoreductase activity, acting on paired donors, with incorporation or reduction of molecular oxygen"/>
    <property type="evidence" value="ECO:0007669"/>
    <property type="project" value="InterPro"/>
</dbReference>
<dbReference type="PANTHER" id="PTHR24305:SF166">
    <property type="entry name" value="CYTOCHROME P450 12A4, MITOCHONDRIAL-RELATED"/>
    <property type="match status" value="1"/>
</dbReference>
<dbReference type="PRINTS" id="PR00385">
    <property type="entry name" value="P450"/>
</dbReference>
<feature type="transmembrane region" description="Helical" evidence="11">
    <location>
        <begin position="210"/>
        <end position="230"/>
    </location>
</feature>
<feature type="binding site" description="axial binding residue" evidence="9">
    <location>
        <position position="505"/>
    </location>
    <ligand>
        <name>heme</name>
        <dbReference type="ChEBI" id="CHEBI:30413"/>
    </ligand>
    <ligandPart>
        <name>Fe</name>
        <dbReference type="ChEBI" id="CHEBI:18248"/>
    </ligandPart>
</feature>
<sequence length="569" mass="64551">MDMKHLGSIGSEIWAKIGQHDWTKEDAWMTVGIGLGTYIFIWFFRYLKVHYRVRGLKKINSAIEVFEAGHRWNLPHIPFLLPAKDFTLKEPWKKYEQAKSDLIAYTQATTPGYAVYSTSNPQVAQKISTNVLTFGKPIHVFRYRAINIFGLQLTSTQSGPEHRRHRNVVKGCFGEEVMMTAWDKAVECLGDMYAAEGLEDGGVLDNVRLAMYKLTLLIIGAAGFGVKFPWKVPETHGEILPFYEALHLVEVNITAELLVPLWLLENFPLSSVRRLGKAQRSLVHHFKNMIETRRAVLKAEQEGLNPGEKIKPPSDLLGAIVASQMSVEAEEKLRGGSRQVGLTAEEQVATVWIFILAGHETSGNMLAFTLGYLSVYPEWQEKIFKEIEEACHGAYPTYREVNNMPSILACVFESLRLRDLAMTLPKLAMEDTSIPYTTWDDHGNTTHHIHPIKKGDHIVIDGPAVGHNPFFWRDTQTWDPTRWFGGEGVINKNLSISFSAGQRQCIGKRFAEVEMTAVLASIVKKFKFEPIRKKDETDENLRLRMTDGYEVLTLTPNNFSIKFIKREGV</sequence>
<dbReference type="InterPro" id="IPR002401">
    <property type="entry name" value="Cyt_P450_E_grp-I"/>
</dbReference>
<evidence type="ECO:0008006" key="14">
    <source>
        <dbReference type="Google" id="ProtNLM"/>
    </source>
</evidence>
<keyword evidence="11" id="KW-1133">Transmembrane helix</keyword>
<dbReference type="SUPFAM" id="SSF48264">
    <property type="entry name" value="Cytochrome P450"/>
    <property type="match status" value="1"/>
</dbReference>
<evidence type="ECO:0000313" key="12">
    <source>
        <dbReference type="EMBL" id="RXK36384.1"/>
    </source>
</evidence>
<dbReference type="STRING" id="5217.A0A4Q1BEC0"/>
<dbReference type="Pfam" id="PF00067">
    <property type="entry name" value="p450"/>
    <property type="match status" value="1"/>
</dbReference>
<evidence type="ECO:0000256" key="6">
    <source>
        <dbReference type="ARBA" id="ARBA00023002"/>
    </source>
</evidence>
<dbReference type="InterPro" id="IPR036396">
    <property type="entry name" value="Cyt_P450_sf"/>
</dbReference>
<comment type="caution">
    <text evidence="12">The sequence shown here is derived from an EMBL/GenBank/DDBJ whole genome shotgun (WGS) entry which is preliminary data.</text>
</comment>
<evidence type="ECO:0000313" key="13">
    <source>
        <dbReference type="Proteomes" id="UP000289152"/>
    </source>
</evidence>
<dbReference type="PRINTS" id="PR00463">
    <property type="entry name" value="EP450I"/>
</dbReference>
<reference evidence="12 13" key="1">
    <citation type="submission" date="2016-06" db="EMBL/GenBank/DDBJ databases">
        <title>Evolution of pathogenesis and genome organization in the Tremellales.</title>
        <authorList>
            <person name="Cuomo C."/>
            <person name="Litvintseva A."/>
            <person name="Heitman J."/>
            <person name="Chen Y."/>
            <person name="Sun S."/>
            <person name="Springer D."/>
            <person name="Dromer F."/>
            <person name="Young S."/>
            <person name="Zeng Q."/>
            <person name="Chapman S."/>
            <person name="Gujja S."/>
            <person name="Saif S."/>
            <person name="Birren B."/>
        </authorList>
    </citation>
    <scope>NUCLEOTIDE SEQUENCE [LARGE SCALE GENOMIC DNA]</scope>
    <source>
        <strain evidence="12 13">ATCC 28783</strain>
    </source>
</reference>
<keyword evidence="6 10" id="KW-0560">Oxidoreductase</keyword>
<gene>
    <name evidence="12" type="ORF">M231_06350</name>
</gene>
<dbReference type="PROSITE" id="PS00086">
    <property type="entry name" value="CYTOCHROME_P450"/>
    <property type="match status" value="1"/>
</dbReference>
<evidence type="ECO:0000256" key="7">
    <source>
        <dbReference type="ARBA" id="ARBA00023004"/>
    </source>
</evidence>
<keyword evidence="8 10" id="KW-0503">Monooxygenase</keyword>
<keyword evidence="7 9" id="KW-0408">Iron</keyword>
<dbReference type="InterPro" id="IPR017972">
    <property type="entry name" value="Cyt_P450_CS"/>
</dbReference>
<accession>A0A4Q1BEC0</accession>
<dbReference type="GO" id="GO:0005506">
    <property type="term" value="F:iron ion binding"/>
    <property type="evidence" value="ECO:0007669"/>
    <property type="project" value="InterPro"/>
</dbReference>
<feature type="transmembrane region" description="Helical" evidence="11">
    <location>
        <begin position="27"/>
        <end position="47"/>
    </location>
</feature>
<dbReference type="VEuPathDB" id="FungiDB:TREMEDRAFT_60432"/>
<comment type="similarity">
    <text evidence="3 10">Belongs to the cytochrome P450 family.</text>
</comment>
<comment type="pathway">
    <text evidence="2">Secondary metabolite biosynthesis.</text>
</comment>
<organism evidence="12 13">
    <name type="scientific">Tremella mesenterica</name>
    <name type="common">Jelly fungus</name>
    <dbReference type="NCBI Taxonomy" id="5217"/>
    <lineage>
        <taxon>Eukaryota</taxon>
        <taxon>Fungi</taxon>
        <taxon>Dikarya</taxon>
        <taxon>Basidiomycota</taxon>
        <taxon>Agaricomycotina</taxon>
        <taxon>Tremellomycetes</taxon>
        <taxon>Tremellales</taxon>
        <taxon>Tremellaceae</taxon>
        <taxon>Tremella</taxon>
    </lineage>
</organism>
<evidence type="ECO:0000256" key="8">
    <source>
        <dbReference type="ARBA" id="ARBA00023033"/>
    </source>
</evidence>
<dbReference type="InParanoid" id="A0A4Q1BEC0"/>
<dbReference type="OrthoDB" id="1470350at2759"/>